<reference evidence="3" key="1">
    <citation type="submission" date="2015-07" db="EMBL/GenBank/DDBJ databases">
        <title>Complete Genome of Thermincola ferriacetica strain Z-0001T.</title>
        <authorList>
            <person name="Lusk B."/>
            <person name="Badalamenti J.P."/>
            <person name="Parameswaran P."/>
            <person name="Bond D.R."/>
            <person name="Torres C.I."/>
        </authorList>
    </citation>
    <scope>NUCLEOTIDE SEQUENCE [LARGE SCALE GENOMIC DNA]</scope>
    <source>
        <strain evidence="3">Z-0001</strain>
    </source>
</reference>
<organism evidence="2 3">
    <name type="scientific">Thermincola ferriacetica</name>
    <dbReference type="NCBI Taxonomy" id="281456"/>
    <lineage>
        <taxon>Bacteria</taxon>
        <taxon>Bacillati</taxon>
        <taxon>Bacillota</taxon>
        <taxon>Clostridia</taxon>
        <taxon>Eubacteriales</taxon>
        <taxon>Thermincolaceae</taxon>
        <taxon>Thermincola</taxon>
    </lineage>
</organism>
<accession>A0A0L6W1H3</accession>
<keyword evidence="1" id="KW-0472">Membrane</keyword>
<dbReference type="AlphaFoldDB" id="A0A0L6W1H3"/>
<evidence type="ECO:0000313" key="2">
    <source>
        <dbReference type="EMBL" id="KNZ69407.1"/>
    </source>
</evidence>
<feature type="transmembrane region" description="Helical" evidence="1">
    <location>
        <begin position="97"/>
        <end position="118"/>
    </location>
</feature>
<name>A0A0L6W1H3_9FIRM</name>
<keyword evidence="3" id="KW-1185">Reference proteome</keyword>
<gene>
    <name evidence="2" type="ORF">Tfer_2046</name>
</gene>
<comment type="caution">
    <text evidence="2">The sequence shown here is derived from an EMBL/GenBank/DDBJ whole genome shotgun (WGS) entry which is preliminary data.</text>
</comment>
<dbReference type="RefSeq" id="WP_052218231.1">
    <property type="nucleotide sequence ID" value="NZ_LGTE01000013.1"/>
</dbReference>
<proteinExistence type="predicted"/>
<feature type="transmembrane region" description="Helical" evidence="1">
    <location>
        <begin position="38"/>
        <end position="57"/>
    </location>
</feature>
<protein>
    <submittedName>
        <fullName evidence="2">Uncharacterized protein</fullName>
    </submittedName>
</protein>
<keyword evidence="1" id="KW-0812">Transmembrane</keyword>
<feature type="transmembrane region" description="Helical" evidence="1">
    <location>
        <begin position="69"/>
        <end position="91"/>
    </location>
</feature>
<evidence type="ECO:0000313" key="3">
    <source>
        <dbReference type="Proteomes" id="UP000037175"/>
    </source>
</evidence>
<sequence length="128" mass="14802">MGKETDDKKQWQKIKDIEYAGFIALGLASTSEAINNDVGFPLVAFGVFWIIVGLIQVRSWNSFYEHRIALIKWVILFLMALMVIQAILFYISTQPFFYKGIILAVNLILEIALIIFFLKKRTKIEKLK</sequence>
<evidence type="ECO:0000256" key="1">
    <source>
        <dbReference type="SAM" id="Phobius"/>
    </source>
</evidence>
<keyword evidence="1" id="KW-1133">Transmembrane helix</keyword>
<dbReference type="EMBL" id="LGTE01000013">
    <property type="protein sequence ID" value="KNZ69407.1"/>
    <property type="molecule type" value="Genomic_DNA"/>
</dbReference>
<dbReference type="Proteomes" id="UP000037175">
    <property type="component" value="Unassembled WGS sequence"/>
</dbReference>